<keyword evidence="2" id="KW-1185">Reference proteome</keyword>
<dbReference type="Proteomes" id="UP000433577">
    <property type="component" value="Chromosome 3"/>
</dbReference>
<dbReference type="EMBL" id="CP046915">
    <property type="protein sequence ID" value="QGZ64903.1"/>
    <property type="molecule type" value="Genomic_DNA"/>
</dbReference>
<accession>A0A7Z2GND4</accession>
<organism evidence="1 2">
    <name type="scientific">Paraburkholderia acidisoli</name>
    <dbReference type="NCBI Taxonomy" id="2571748"/>
    <lineage>
        <taxon>Bacteria</taxon>
        <taxon>Pseudomonadati</taxon>
        <taxon>Pseudomonadota</taxon>
        <taxon>Betaproteobacteria</taxon>
        <taxon>Burkholderiales</taxon>
        <taxon>Burkholderiaceae</taxon>
        <taxon>Paraburkholderia</taxon>
    </lineage>
</organism>
<sequence>MISVIAHGACEAGIDLAREAEQHVTPSNRRALRLRGSGKMKGPTF</sequence>
<dbReference type="RefSeq" id="WP_233272905.1">
    <property type="nucleotide sequence ID" value="NZ_CP046915.1"/>
</dbReference>
<protein>
    <submittedName>
        <fullName evidence="1">Uncharacterized protein</fullName>
    </submittedName>
</protein>
<dbReference type="KEGG" id="pacs:FAZ98_24160"/>
<reference evidence="1 2" key="1">
    <citation type="submission" date="2019-12" db="EMBL/GenBank/DDBJ databases">
        <title>Paraburkholderia acidiphila 7Q-K02 sp. nov and Paraburkholderia acidisoli DHF22 sp. nov., two strains isolated from forest soil.</title>
        <authorList>
            <person name="Gao Z."/>
            <person name="Qiu L."/>
        </authorList>
    </citation>
    <scope>NUCLEOTIDE SEQUENCE [LARGE SCALE GENOMIC DNA]</scope>
    <source>
        <strain evidence="1 2">DHF22</strain>
    </source>
</reference>
<name>A0A7Z2GND4_9BURK</name>
<evidence type="ECO:0000313" key="2">
    <source>
        <dbReference type="Proteomes" id="UP000433577"/>
    </source>
</evidence>
<evidence type="ECO:0000313" key="1">
    <source>
        <dbReference type="EMBL" id="QGZ64903.1"/>
    </source>
</evidence>
<gene>
    <name evidence="1" type="ORF">FAZ98_24160</name>
</gene>
<proteinExistence type="predicted"/>
<dbReference type="AlphaFoldDB" id="A0A7Z2GND4"/>